<accession>A0A5A7MTS5</accession>
<organism evidence="3 4">
    <name type="scientific">Iodidimonas gelatinilytica</name>
    <dbReference type="NCBI Taxonomy" id="1236966"/>
    <lineage>
        <taxon>Bacteria</taxon>
        <taxon>Pseudomonadati</taxon>
        <taxon>Pseudomonadota</taxon>
        <taxon>Alphaproteobacteria</taxon>
        <taxon>Iodidimonadales</taxon>
        <taxon>Iodidimonadaceae</taxon>
        <taxon>Iodidimonas</taxon>
    </lineage>
</organism>
<dbReference type="AlphaFoldDB" id="A0A5A7MTS5"/>
<gene>
    <name evidence="3" type="ORF">JCM17844_28530</name>
</gene>
<protein>
    <recommendedName>
        <fullName evidence="5">Conjugal transfer protein TrbC</fullName>
    </recommendedName>
</protein>
<name>A0A5A7MTS5_9PROT</name>
<evidence type="ECO:0000256" key="2">
    <source>
        <dbReference type="SAM" id="SignalP"/>
    </source>
</evidence>
<sequence>MRVHANRVTGVAIVAGLTLIAALAVASSAQAGTGGTEFSAVNNRITDMVEGGGGKLAAGLGLVAALAASVIRFNIWAVIGAFGVGAIAGYGLPIVTSSISALI</sequence>
<keyword evidence="1" id="KW-1133">Transmembrane helix</keyword>
<keyword evidence="1" id="KW-0472">Membrane</keyword>
<comment type="caution">
    <text evidence="3">The sequence shown here is derived from an EMBL/GenBank/DDBJ whole genome shotgun (WGS) entry which is preliminary data.</text>
</comment>
<feature type="transmembrane region" description="Helical" evidence="1">
    <location>
        <begin position="55"/>
        <end position="75"/>
    </location>
</feature>
<dbReference type="EMBL" id="BKCL01000014">
    <property type="protein sequence ID" value="GEQ99216.1"/>
    <property type="molecule type" value="Genomic_DNA"/>
</dbReference>
<evidence type="ECO:0000256" key="1">
    <source>
        <dbReference type="SAM" id="Phobius"/>
    </source>
</evidence>
<keyword evidence="2" id="KW-0732">Signal</keyword>
<feature type="chain" id="PRO_5023034993" description="Conjugal transfer protein TrbC" evidence="2">
    <location>
        <begin position="32"/>
        <end position="103"/>
    </location>
</feature>
<keyword evidence="1" id="KW-0812">Transmembrane</keyword>
<feature type="signal peptide" evidence="2">
    <location>
        <begin position="1"/>
        <end position="31"/>
    </location>
</feature>
<reference evidence="3 4" key="1">
    <citation type="submission" date="2019-09" db="EMBL/GenBank/DDBJ databases">
        <title>NBRP : Genome information of microbial organism related human and environment.</title>
        <authorList>
            <person name="Hattori M."/>
            <person name="Oshima K."/>
            <person name="Inaba H."/>
            <person name="Suda W."/>
            <person name="Sakamoto M."/>
            <person name="Iino T."/>
            <person name="Kitahara M."/>
            <person name="Oshida Y."/>
            <person name="Iida T."/>
            <person name="Kudo T."/>
            <person name="Itoh T."/>
            <person name="Ohkuma M."/>
        </authorList>
    </citation>
    <scope>NUCLEOTIDE SEQUENCE [LARGE SCALE GENOMIC DNA]</scope>
    <source>
        <strain evidence="3 4">Hi-2</strain>
    </source>
</reference>
<feature type="transmembrane region" description="Helical" evidence="1">
    <location>
        <begin position="82"/>
        <end position="102"/>
    </location>
</feature>
<evidence type="ECO:0000313" key="4">
    <source>
        <dbReference type="Proteomes" id="UP000322084"/>
    </source>
</evidence>
<proteinExistence type="predicted"/>
<evidence type="ECO:0000313" key="3">
    <source>
        <dbReference type="EMBL" id="GEQ99216.1"/>
    </source>
</evidence>
<evidence type="ECO:0008006" key="5">
    <source>
        <dbReference type="Google" id="ProtNLM"/>
    </source>
</evidence>
<dbReference type="Proteomes" id="UP000322084">
    <property type="component" value="Unassembled WGS sequence"/>
</dbReference>